<evidence type="ECO:0000313" key="3">
    <source>
        <dbReference type="Proteomes" id="UP000886595"/>
    </source>
</evidence>
<gene>
    <name evidence="2" type="ORF">Bca52824_033937</name>
</gene>
<dbReference type="EMBL" id="JAAMPC010000007">
    <property type="protein sequence ID" value="KAG2305286.1"/>
    <property type="molecule type" value="Genomic_DNA"/>
</dbReference>
<accession>A0A8X7V9R0</accession>
<comment type="caution">
    <text evidence="2">The sequence shown here is derived from an EMBL/GenBank/DDBJ whole genome shotgun (WGS) entry which is preliminary data.</text>
</comment>
<name>A0A8X7V9R0_BRACI</name>
<feature type="compositionally biased region" description="Basic and acidic residues" evidence="1">
    <location>
        <begin position="128"/>
        <end position="139"/>
    </location>
</feature>
<keyword evidence="3" id="KW-1185">Reference proteome</keyword>
<sequence>MSCRKRVHPDLGRMISQKQSGLTILRLPLAQKRSDVEPESYVLPPEYEVGSPVAWEKTNPNCYRSVGSVRSFHPSWNGRPSSKSKETSEPKGGEGAQQQENELVTGRTPPPVENDAAQVMERVPTTVERTDPKSGETVEKVPSPMADVKAILKEIDSEFPATEEDERYDSCKDDMSTDSQIQENRVYGTL</sequence>
<protein>
    <submittedName>
        <fullName evidence="2">Uncharacterized protein</fullName>
    </submittedName>
</protein>
<evidence type="ECO:0000313" key="2">
    <source>
        <dbReference type="EMBL" id="KAG2305286.1"/>
    </source>
</evidence>
<feature type="region of interest" description="Disordered" evidence="1">
    <location>
        <begin position="66"/>
        <end position="190"/>
    </location>
</feature>
<dbReference type="AlphaFoldDB" id="A0A8X7V9R0"/>
<organism evidence="2 3">
    <name type="scientific">Brassica carinata</name>
    <name type="common">Ethiopian mustard</name>
    <name type="synonym">Abyssinian cabbage</name>
    <dbReference type="NCBI Taxonomy" id="52824"/>
    <lineage>
        <taxon>Eukaryota</taxon>
        <taxon>Viridiplantae</taxon>
        <taxon>Streptophyta</taxon>
        <taxon>Embryophyta</taxon>
        <taxon>Tracheophyta</taxon>
        <taxon>Spermatophyta</taxon>
        <taxon>Magnoliopsida</taxon>
        <taxon>eudicotyledons</taxon>
        <taxon>Gunneridae</taxon>
        <taxon>Pentapetalae</taxon>
        <taxon>rosids</taxon>
        <taxon>malvids</taxon>
        <taxon>Brassicales</taxon>
        <taxon>Brassicaceae</taxon>
        <taxon>Brassiceae</taxon>
        <taxon>Brassica</taxon>
    </lineage>
</organism>
<reference evidence="2 3" key="1">
    <citation type="submission" date="2020-02" db="EMBL/GenBank/DDBJ databases">
        <authorList>
            <person name="Ma Q."/>
            <person name="Huang Y."/>
            <person name="Song X."/>
            <person name="Pei D."/>
        </authorList>
    </citation>
    <scope>NUCLEOTIDE SEQUENCE [LARGE SCALE GENOMIC DNA]</scope>
    <source>
        <strain evidence="2">Sxm20200214</strain>
        <tissue evidence="2">Leaf</tissue>
    </source>
</reference>
<proteinExistence type="predicted"/>
<feature type="compositionally biased region" description="Basic and acidic residues" evidence="1">
    <location>
        <begin position="83"/>
        <end position="92"/>
    </location>
</feature>
<evidence type="ECO:0000256" key="1">
    <source>
        <dbReference type="SAM" id="MobiDB-lite"/>
    </source>
</evidence>
<dbReference type="Proteomes" id="UP000886595">
    <property type="component" value="Unassembled WGS sequence"/>
</dbReference>